<dbReference type="Gene3D" id="1.25.40.20">
    <property type="entry name" value="Ankyrin repeat-containing domain"/>
    <property type="match status" value="1"/>
</dbReference>
<dbReference type="InterPro" id="IPR002110">
    <property type="entry name" value="Ankyrin_rpt"/>
</dbReference>
<proteinExistence type="predicted"/>
<evidence type="ECO:0000313" key="2">
    <source>
        <dbReference type="Proteomes" id="UP001152795"/>
    </source>
</evidence>
<feature type="non-terminal residue" evidence="1">
    <location>
        <position position="275"/>
    </location>
</feature>
<dbReference type="SMART" id="SM00248">
    <property type="entry name" value="ANK"/>
    <property type="match status" value="2"/>
</dbReference>
<dbReference type="InterPro" id="IPR036770">
    <property type="entry name" value="Ankyrin_rpt-contain_sf"/>
</dbReference>
<dbReference type="AlphaFoldDB" id="A0A7D9EWS0"/>
<dbReference type="SUPFAM" id="SSF48403">
    <property type="entry name" value="Ankyrin repeat"/>
    <property type="match status" value="1"/>
</dbReference>
<protein>
    <submittedName>
        <fullName evidence="1">Ankyrin repeat domain-containing</fullName>
    </submittedName>
</protein>
<keyword evidence="2" id="KW-1185">Reference proteome</keyword>
<dbReference type="PROSITE" id="PS50297">
    <property type="entry name" value="ANK_REP_REGION"/>
    <property type="match status" value="1"/>
</dbReference>
<dbReference type="PANTHER" id="PTHR24121:SF23">
    <property type="entry name" value="NO MECHANORECEPTOR POTENTIAL C, ISOFORM H"/>
    <property type="match status" value="1"/>
</dbReference>
<reference evidence="1" key="1">
    <citation type="submission" date="2020-04" db="EMBL/GenBank/DDBJ databases">
        <authorList>
            <person name="Alioto T."/>
            <person name="Alioto T."/>
            <person name="Gomez Garrido J."/>
        </authorList>
    </citation>
    <scope>NUCLEOTIDE SEQUENCE</scope>
    <source>
        <strain evidence="1">A484AB</strain>
    </source>
</reference>
<dbReference type="Pfam" id="PF12796">
    <property type="entry name" value="Ank_2"/>
    <property type="match status" value="1"/>
</dbReference>
<sequence>MEDSKILRNDLEKAIMEDDVERLKKIIEEGHSSRLTEIACGYMSWAVYQCSVNCFEYLCGAYEQLTNSSRTQVTWHRTGSPFFRIVKECNWAAIRIAEKHGDLMNYLVDEPTESQESTPLLIAIQNDYEEVAKWLIKEPEKKPDIEKRNAQGESPIYLAALKGQAEIIKEMLEIYSCSPERREILFAKENLYGKGHSIFYPASQSRKAAILDVLMEEKSASLFLRKELQHSEFQQFVLGSCLSGSEKILKAMLEVDQNLPIGRFRDEKGATSLMR</sequence>
<dbReference type="Proteomes" id="UP001152795">
    <property type="component" value="Unassembled WGS sequence"/>
</dbReference>
<accession>A0A7D9EWS0</accession>
<comment type="caution">
    <text evidence="1">The sequence shown here is derived from an EMBL/GenBank/DDBJ whole genome shotgun (WGS) entry which is preliminary data.</text>
</comment>
<organism evidence="1 2">
    <name type="scientific">Paramuricea clavata</name>
    <name type="common">Red gorgonian</name>
    <name type="synonym">Violescent sea-whip</name>
    <dbReference type="NCBI Taxonomy" id="317549"/>
    <lineage>
        <taxon>Eukaryota</taxon>
        <taxon>Metazoa</taxon>
        <taxon>Cnidaria</taxon>
        <taxon>Anthozoa</taxon>
        <taxon>Octocorallia</taxon>
        <taxon>Malacalcyonacea</taxon>
        <taxon>Plexauridae</taxon>
        <taxon>Paramuricea</taxon>
    </lineage>
</organism>
<name>A0A7D9EWS0_PARCT</name>
<dbReference type="PROSITE" id="PS50088">
    <property type="entry name" value="ANK_REPEAT"/>
    <property type="match status" value="1"/>
</dbReference>
<dbReference type="PANTHER" id="PTHR24121">
    <property type="entry name" value="NO MECHANORECEPTOR POTENTIAL C, ISOFORM D-RELATED"/>
    <property type="match status" value="1"/>
</dbReference>
<dbReference type="EMBL" id="CACRXK020009751">
    <property type="protein sequence ID" value="CAB4017884.1"/>
    <property type="molecule type" value="Genomic_DNA"/>
</dbReference>
<evidence type="ECO:0000313" key="1">
    <source>
        <dbReference type="EMBL" id="CAB4017884.1"/>
    </source>
</evidence>
<gene>
    <name evidence="1" type="ORF">PACLA_8A089205</name>
</gene>